<reference evidence="2 3" key="1">
    <citation type="submission" date="2017-08" db="EMBL/GenBank/DDBJ databases">
        <title>Burning lignite coal seam in the remote Altai Mountains harbors a hydrogen-driven thermophilic microbial community.</title>
        <authorList>
            <person name="Kadnikov V.V."/>
            <person name="Mardanov A.V."/>
            <person name="Ivasenko D."/>
            <person name="Beletsky A.V."/>
            <person name="Karnachuk O.V."/>
            <person name="Ravin N.V."/>
        </authorList>
    </citation>
    <scope>NUCLEOTIDE SEQUENCE [LARGE SCALE GENOMIC DNA]</scope>
    <source>
        <strain evidence="2">AL33</strain>
    </source>
</reference>
<accession>A0A2T5G5X5</accession>
<dbReference type="AlphaFoldDB" id="A0A2T5G5X5"/>
<keyword evidence="1" id="KW-0472">Membrane</keyword>
<name>A0A2T5G5X5_HYDSH</name>
<dbReference type="Proteomes" id="UP000244180">
    <property type="component" value="Unassembled WGS sequence"/>
</dbReference>
<evidence type="ECO:0000256" key="1">
    <source>
        <dbReference type="SAM" id="Phobius"/>
    </source>
</evidence>
<gene>
    <name evidence="2" type="ORF">HSCHL_1293</name>
</gene>
<protein>
    <recommendedName>
        <fullName evidence="4">Flp pilus assembly protein, pilin Flp</fullName>
    </recommendedName>
</protein>
<evidence type="ECO:0000313" key="3">
    <source>
        <dbReference type="Proteomes" id="UP000244180"/>
    </source>
</evidence>
<keyword evidence="1" id="KW-0812">Transmembrane</keyword>
<proteinExistence type="predicted"/>
<feature type="transmembrane region" description="Helical" evidence="1">
    <location>
        <begin position="20"/>
        <end position="38"/>
    </location>
</feature>
<organism evidence="2 3">
    <name type="scientific">Hydrogenibacillus schlegelii</name>
    <name type="common">Bacillus schlegelii</name>
    <dbReference type="NCBI Taxonomy" id="1484"/>
    <lineage>
        <taxon>Bacteria</taxon>
        <taxon>Bacillati</taxon>
        <taxon>Bacillota</taxon>
        <taxon>Bacilli</taxon>
        <taxon>Bacillales</taxon>
        <taxon>Bacillales Family X. Incertae Sedis</taxon>
        <taxon>Hydrogenibacillus</taxon>
    </lineage>
</organism>
<comment type="caution">
    <text evidence="2">The sequence shown here is derived from an EMBL/GenBank/DDBJ whole genome shotgun (WGS) entry which is preliminary data.</text>
</comment>
<dbReference type="EMBL" id="PEBV01000041">
    <property type="protein sequence ID" value="PTQ51590.1"/>
    <property type="molecule type" value="Genomic_DNA"/>
</dbReference>
<evidence type="ECO:0000313" key="2">
    <source>
        <dbReference type="EMBL" id="PTQ51590.1"/>
    </source>
</evidence>
<keyword evidence="1" id="KW-1133">Transmembrane helix</keyword>
<sequence length="54" mass="5816">MLFALWNDERASSTLENMLWIALFVLGVAGAATLLKTATSNMAGRMADQINATN</sequence>
<dbReference type="RefSeq" id="WP_273000628.1">
    <property type="nucleotide sequence ID" value="NZ_PEBV01000041.1"/>
</dbReference>
<evidence type="ECO:0008006" key="4">
    <source>
        <dbReference type="Google" id="ProtNLM"/>
    </source>
</evidence>